<dbReference type="EMBL" id="JBHUMJ010000002">
    <property type="protein sequence ID" value="MFD2701427.1"/>
    <property type="molecule type" value="Genomic_DNA"/>
</dbReference>
<dbReference type="InterPro" id="IPR025459">
    <property type="entry name" value="DUF4279"/>
</dbReference>
<sequence length="133" mass="15473">MDTTSVMTEFSIIGELFTAEDITSQLEITPSEFYTKGDKIKNRDIVRKESAWSISTGYEESLDINMQLNKLISVLKNKKNELLELKRSHDLFYKFFIVIKIEQNQTHAIYLDIDTISFVNDIGAELDFDLYVF</sequence>
<keyword evidence="2" id="KW-1185">Reference proteome</keyword>
<dbReference type="RefSeq" id="WP_379262628.1">
    <property type="nucleotide sequence ID" value="NZ_JBHUMJ010000002.1"/>
</dbReference>
<proteinExistence type="predicted"/>
<protein>
    <submittedName>
        <fullName evidence="1">DUF4279 domain-containing protein</fullName>
    </submittedName>
</protein>
<accession>A0ABW5SNQ5</accession>
<evidence type="ECO:0000313" key="1">
    <source>
        <dbReference type="EMBL" id="MFD2701427.1"/>
    </source>
</evidence>
<gene>
    <name evidence="1" type="ORF">ACFSVM_13190</name>
</gene>
<evidence type="ECO:0000313" key="2">
    <source>
        <dbReference type="Proteomes" id="UP001597540"/>
    </source>
</evidence>
<organism evidence="1 2">
    <name type="scientific">Paenibacillus shunpengii</name>
    <dbReference type="NCBI Taxonomy" id="2054424"/>
    <lineage>
        <taxon>Bacteria</taxon>
        <taxon>Bacillati</taxon>
        <taxon>Bacillota</taxon>
        <taxon>Bacilli</taxon>
        <taxon>Bacillales</taxon>
        <taxon>Paenibacillaceae</taxon>
        <taxon>Paenibacillus</taxon>
    </lineage>
</organism>
<reference evidence="2" key="1">
    <citation type="journal article" date="2019" name="Int. J. Syst. Evol. Microbiol.">
        <title>The Global Catalogue of Microorganisms (GCM) 10K type strain sequencing project: providing services to taxonomists for standard genome sequencing and annotation.</title>
        <authorList>
            <consortium name="The Broad Institute Genomics Platform"/>
            <consortium name="The Broad Institute Genome Sequencing Center for Infectious Disease"/>
            <person name="Wu L."/>
            <person name="Ma J."/>
        </authorList>
    </citation>
    <scope>NUCLEOTIDE SEQUENCE [LARGE SCALE GENOMIC DNA]</scope>
    <source>
        <strain evidence="2">KCTC 33849</strain>
    </source>
</reference>
<comment type="caution">
    <text evidence="1">The sequence shown here is derived from an EMBL/GenBank/DDBJ whole genome shotgun (WGS) entry which is preliminary data.</text>
</comment>
<dbReference type="Pfam" id="PF14106">
    <property type="entry name" value="DUF4279"/>
    <property type="match status" value="1"/>
</dbReference>
<name>A0ABW5SNQ5_9BACL</name>
<dbReference type="Proteomes" id="UP001597540">
    <property type="component" value="Unassembled WGS sequence"/>
</dbReference>